<feature type="domain" description="RsdA/BaiN/AoA(So)-like Rossmann fold-like" evidence="4">
    <location>
        <begin position="5"/>
        <end position="405"/>
    </location>
</feature>
<keyword evidence="2" id="KW-0285">Flavoprotein</keyword>
<reference evidence="6" key="1">
    <citation type="submission" date="2018-12" db="EMBL/GenBank/DDBJ databases">
        <authorList>
            <person name="Will S."/>
            <person name="Neumann-Schaal M."/>
            <person name="Henke P."/>
        </authorList>
    </citation>
    <scope>NUCLEOTIDE SEQUENCE</scope>
    <source>
        <strain evidence="6">PCC 7102</strain>
    </source>
</reference>
<dbReference type="InterPro" id="IPR057661">
    <property type="entry name" value="RsdA/BaiN/AoA(So)_Rossmann"/>
</dbReference>
<dbReference type="SUPFAM" id="SSF51905">
    <property type="entry name" value="FAD/NAD(P)-binding domain"/>
    <property type="match status" value="1"/>
</dbReference>
<keyword evidence="3" id="KW-0274">FAD</keyword>
<comment type="caution">
    <text evidence="6">The sequence shown here is derived from an EMBL/GenBank/DDBJ whole genome shotgun (WGS) entry which is preliminary data.</text>
</comment>
<keyword evidence="7" id="KW-1185">Reference proteome</keyword>
<dbReference type="Gene3D" id="1.10.8.260">
    <property type="entry name" value="HI0933 insert domain-like"/>
    <property type="match status" value="1"/>
</dbReference>
<evidence type="ECO:0000313" key="6">
    <source>
        <dbReference type="EMBL" id="RUT02865.1"/>
    </source>
</evidence>
<dbReference type="Pfam" id="PF03486">
    <property type="entry name" value="HI0933_like"/>
    <property type="match status" value="1"/>
</dbReference>
<dbReference type="InterPro" id="IPR004792">
    <property type="entry name" value="BaiN-like"/>
</dbReference>
<evidence type="ECO:0000313" key="7">
    <source>
        <dbReference type="Proteomes" id="UP000271624"/>
    </source>
</evidence>
<evidence type="ECO:0000256" key="3">
    <source>
        <dbReference type="ARBA" id="ARBA00022827"/>
    </source>
</evidence>
<name>A0A3S1AK69_9CYAN</name>
<dbReference type="PANTHER" id="PTHR42887">
    <property type="entry name" value="OS12G0638800 PROTEIN"/>
    <property type="match status" value="1"/>
</dbReference>
<protein>
    <submittedName>
        <fullName evidence="6">Carbon dioxide concentrating mechanism protein CcmK</fullName>
    </submittedName>
</protein>
<accession>A0A3S1AK69</accession>
<dbReference type="RefSeq" id="WP_170213609.1">
    <property type="nucleotide sequence ID" value="NZ_RSCL01000015.1"/>
</dbReference>
<dbReference type="Gene3D" id="2.40.30.10">
    <property type="entry name" value="Translation factors"/>
    <property type="match status" value="1"/>
</dbReference>
<evidence type="ECO:0000259" key="4">
    <source>
        <dbReference type="Pfam" id="PF03486"/>
    </source>
</evidence>
<dbReference type="EMBL" id="RSCL01000015">
    <property type="protein sequence ID" value="RUT02865.1"/>
    <property type="molecule type" value="Genomic_DNA"/>
</dbReference>
<sequence>MRPLRIIVIGGGAAGFFGAIAAARANSLAEIILLEAGGQLLSKVRVSGGGRCNVTYACFDPKVLTQNYPRGSKALIGAFTKFQAQDTVTWFNKHGVQLKTEADGRMFPTTDNSETIVDCLMETAKYVGIRICTGTPVVSVNKLSKGFEVVLKSGDTLEADRLLVATGSNPVGYKIAQSFGHNIESPVPSLFTFNVRDESLRELAGVSVNPVKLRLTVPGNNQLEQTGALLITHWGVSGPAVLKLSAWGARVLHSSKYQANLSVNWLPQFTQEELRQKLLAVKDEVPRRAILLHRGVDIPHRLWQYMATRAGVESAETRWAELSKKQLNLLIQELTQGQFPVNGKGVFKDEFVTCGGVQLKEVNFKTMESKLVPGLHFAGEVLDIDGVTGGFNFQSAWTTGYLAGSAIANEN</sequence>
<dbReference type="Proteomes" id="UP000271624">
    <property type="component" value="Unassembled WGS sequence"/>
</dbReference>
<dbReference type="PRINTS" id="PR00368">
    <property type="entry name" value="FADPNR"/>
</dbReference>
<feature type="domain" description="RsdA/BaiN/AoA(So)-like insert" evidence="5">
    <location>
        <begin position="187"/>
        <end position="352"/>
    </location>
</feature>
<dbReference type="SUPFAM" id="SSF160996">
    <property type="entry name" value="HI0933 insert domain-like"/>
    <property type="match status" value="1"/>
</dbReference>
<dbReference type="Pfam" id="PF22780">
    <property type="entry name" value="HI0933_like_1st"/>
    <property type="match status" value="1"/>
</dbReference>
<dbReference type="PRINTS" id="PR00411">
    <property type="entry name" value="PNDRDTASEI"/>
</dbReference>
<proteinExistence type="predicted"/>
<dbReference type="InterPro" id="IPR036188">
    <property type="entry name" value="FAD/NAD-bd_sf"/>
</dbReference>
<reference evidence="6" key="2">
    <citation type="journal article" date="2019" name="Genome Biol. Evol.">
        <title>Day and night: Metabolic profiles and evolutionary relationships of six axenic non-marine cyanobacteria.</title>
        <authorList>
            <person name="Will S.E."/>
            <person name="Henke P."/>
            <person name="Boedeker C."/>
            <person name="Huang S."/>
            <person name="Brinkmann H."/>
            <person name="Rohde M."/>
            <person name="Jarek M."/>
            <person name="Friedl T."/>
            <person name="Seufert S."/>
            <person name="Schumacher M."/>
            <person name="Overmann J."/>
            <person name="Neumann-Schaal M."/>
            <person name="Petersen J."/>
        </authorList>
    </citation>
    <scope>NUCLEOTIDE SEQUENCE [LARGE SCALE GENOMIC DNA]</scope>
    <source>
        <strain evidence="6">PCC 7102</strain>
    </source>
</reference>
<dbReference type="NCBIfam" id="TIGR00275">
    <property type="entry name" value="aminoacetone oxidase family FAD-binding enzyme"/>
    <property type="match status" value="1"/>
</dbReference>
<comment type="cofactor">
    <cofactor evidence="1">
        <name>FAD</name>
        <dbReference type="ChEBI" id="CHEBI:57692"/>
    </cofactor>
</comment>
<evidence type="ECO:0000256" key="1">
    <source>
        <dbReference type="ARBA" id="ARBA00001974"/>
    </source>
</evidence>
<dbReference type="AlphaFoldDB" id="A0A3S1AK69"/>
<dbReference type="InterPro" id="IPR055178">
    <property type="entry name" value="RsdA/BaiN/AoA(So)-like_dom"/>
</dbReference>
<evidence type="ECO:0000256" key="2">
    <source>
        <dbReference type="ARBA" id="ARBA00022630"/>
    </source>
</evidence>
<organism evidence="6 7">
    <name type="scientific">Dulcicalothrix desertica PCC 7102</name>
    <dbReference type="NCBI Taxonomy" id="232991"/>
    <lineage>
        <taxon>Bacteria</taxon>
        <taxon>Bacillati</taxon>
        <taxon>Cyanobacteriota</taxon>
        <taxon>Cyanophyceae</taxon>
        <taxon>Nostocales</taxon>
        <taxon>Calotrichaceae</taxon>
        <taxon>Dulcicalothrix</taxon>
    </lineage>
</organism>
<dbReference type="InterPro" id="IPR023166">
    <property type="entry name" value="BaiN-like_dom_sf"/>
</dbReference>
<gene>
    <name evidence="6" type="ORF">DSM106972_057850</name>
</gene>
<evidence type="ECO:0000259" key="5">
    <source>
        <dbReference type="Pfam" id="PF22780"/>
    </source>
</evidence>
<dbReference type="PANTHER" id="PTHR42887:SF2">
    <property type="entry name" value="OS12G0638800 PROTEIN"/>
    <property type="match status" value="1"/>
</dbReference>
<dbReference type="Gene3D" id="3.50.50.60">
    <property type="entry name" value="FAD/NAD(P)-binding domain"/>
    <property type="match status" value="1"/>
</dbReference>